<accession>A0A849ALW5</accession>
<reference evidence="1 2" key="1">
    <citation type="submission" date="2020-05" db="EMBL/GenBank/DDBJ databases">
        <title>Flexivirga sp. ID2601S isolated from air conditioner.</title>
        <authorList>
            <person name="Kim D.H."/>
        </authorList>
    </citation>
    <scope>NUCLEOTIDE SEQUENCE [LARGE SCALE GENOMIC DNA]</scope>
    <source>
        <strain evidence="1 2">ID2601S</strain>
    </source>
</reference>
<comment type="caution">
    <text evidence="1">The sequence shown here is derived from an EMBL/GenBank/DDBJ whole genome shotgun (WGS) entry which is preliminary data.</text>
</comment>
<sequence length="190" mass="20415">MTDRLWYAAYGSNISPERLACYLGGGRPAGATRDYPGCRDTTPPDERVPLELPGAVFFGWQSPTWGGGVAFYDPDASGRALVTAYRVGADQLADIWAQEMHRQPGADLDLDLLVRHGSLVAGPGRYERLLVVDEYGSQPVVTFTFPPGHRPVENPPSLAYAETIVRGLEETHGLSADVAQGYVASLAPAA</sequence>
<keyword evidence="2" id="KW-1185">Reference proteome</keyword>
<dbReference type="RefSeq" id="WP_171156425.1">
    <property type="nucleotide sequence ID" value="NZ_JABENB010000002.1"/>
</dbReference>
<organism evidence="1 2">
    <name type="scientific">Flexivirga aerilata</name>
    <dbReference type="NCBI Taxonomy" id="1656889"/>
    <lineage>
        <taxon>Bacteria</taxon>
        <taxon>Bacillati</taxon>
        <taxon>Actinomycetota</taxon>
        <taxon>Actinomycetes</taxon>
        <taxon>Micrococcales</taxon>
        <taxon>Dermacoccaceae</taxon>
        <taxon>Flexivirga</taxon>
    </lineage>
</organism>
<dbReference type="EMBL" id="JABENB010000002">
    <property type="protein sequence ID" value="NNG40298.1"/>
    <property type="molecule type" value="Genomic_DNA"/>
</dbReference>
<evidence type="ECO:0000313" key="1">
    <source>
        <dbReference type="EMBL" id="NNG40298.1"/>
    </source>
</evidence>
<dbReference type="Proteomes" id="UP000557772">
    <property type="component" value="Unassembled WGS sequence"/>
</dbReference>
<gene>
    <name evidence="1" type="ORF">HJ588_13595</name>
</gene>
<dbReference type="AlphaFoldDB" id="A0A849ALW5"/>
<dbReference type="Gene3D" id="3.10.490.10">
    <property type="entry name" value="Gamma-glutamyl cyclotransferase-like"/>
    <property type="match status" value="1"/>
</dbReference>
<protein>
    <submittedName>
        <fullName evidence="1">Histone deacetylase</fullName>
    </submittedName>
</protein>
<name>A0A849ALW5_9MICO</name>
<proteinExistence type="predicted"/>
<evidence type="ECO:0000313" key="2">
    <source>
        <dbReference type="Proteomes" id="UP000557772"/>
    </source>
</evidence>